<dbReference type="Proteomes" id="UP000051749">
    <property type="component" value="Unassembled WGS sequence"/>
</dbReference>
<name>A0A0R2K882_9LACO</name>
<proteinExistence type="predicted"/>
<evidence type="ECO:0000259" key="1">
    <source>
        <dbReference type="Pfam" id="PF08861"/>
    </source>
</evidence>
<organism evidence="3 4">
    <name type="scientific">Pediococcus ethanolidurans</name>
    <dbReference type="NCBI Taxonomy" id="319653"/>
    <lineage>
        <taxon>Bacteria</taxon>
        <taxon>Bacillati</taxon>
        <taxon>Bacillota</taxon>
        <taxon>Bacilli</taxon>
        <taxon>Lactobacillales</taxon>
        <taxon>Lactobacillaceae</taxon>
        <taxon>Pediococcus</taxon>
    </lineage>
</organism>
<dbReference type="PATRIC" id="fig|319653.3.peg.9"/>
<feature type="domain" description="DUF1829" evidence="2">
    <location>
        <begin position="172"/>
        <end position="264"/>
    </location>
</feature>
<dbReference type="InterPro" id="IPR014961">
    <property type="entry name" value="DUF1829"/>
</dbReference>
<dbReference type="EMBL" id="JQBY01000001">
    <property type="protein sequence ID" value="KRN83541.1"/>
    <property type="molecule type" value="Genomic_DNA"/>
</dbReference>
<reference evidence="3 4" key="1">
    <citation type="journal article" date="2015" name="Genome Announc.">
        <title>Expanding the biotechnology potential of lactobacilli through comparative genomics of 213 strains and associated genera.</title>
        <authorList>
            <person name="Sun Z."/>
            <person name="Harris H.M."/>
            <person name="McCann A."/>
            <person name="Guo C."/>
            <person name="Argimon S."/>
            <person name="Zhang W."/>
            <person name="Yang X."/>
            <person name="Jeffery I.B."/>
            <person name="Cooney J.C."/>
            <person name="Kagawa T.F."/>
            <person name="Liu W."/>
            <person name="Song Y."/>
            <person name="Salvetti E."/>
            <person name="Wrobel A."/>
            <person name="Rasinkangas P."/>
            <person name="Parkhill J."/>
            <person name="Rea M.C."/>
            <person name="O'Sullivan O."/>
            <person name="Ritari J."/>
            <person name="Douillard F.P."/>
            <person name="Paul Ross R."/>
            <person name="Yang R."/>
            <person name="Briner A.E."/>
            <person name="Felis G.E."/>
            <person name="de Vos W.M."/>
            <person name="Barrangou R."/>
            <person name="Klaenhammer T.R."/>
            <person name="Caufield P.W."/>
            <person name="Cui Y."/>
            <person name="Zhang H."/>
            <person name="O'Toole P.W."/>
        </authorList>
    </citation>
    <scope>NUCLEOTIDE SEQUENCE [LARGE SCALE GENOMIC DNA]</scope>
    <source>
        <strain evidence="3 4">DSM 22301</strain>
    </source>
</reference>
<dbReference type="Pfam" id="PF08861">
    <property type="entry name" value="DUF1828"/>
    <property type="match status" value="1"/>
</dbReference>
<evidence type="ECO:0000313" key="3">
    <source>
        <dbReference type="EMBL" id="KRN83541.1"/>
    </source>
</evidence>
<dbReference type="Pfam" id="PF08862">
    <property type="entry name" value="DUF1829"/>
    <property type="match status" value="1"/>
</dbReference>
<comment type="caution">
    <text evidence="3">The sequence shown here is derived from an EMBL/GenBank/DDBJ whole genome shotgun (WGS) entry which is preliminary data.</text>
</comment>
<feature type="domain" description="DUF1828" evidence="1">
    <location>
        <begin position="45"/>
        <end position="134"/>
    </location>
</feature>
<protein>
    <submittedName>
        <fullName evidence="3">Prophage protein</fullName>
    </submittedName>
</protein>
<evidence type="ECO:0000259" key="2">
    <source>
        <dbReference type="Pfam" id="PF08862"/>
    </source>
</evidence>
<dbReference type="AlphaFoldDB" id="A0A0R2K882"/>
<dbReference type="OrthoDB" id="2214599at2"/>
<gene>
    <name evidence="3" type="ORF">IV87_GL000009</name>
</gene>
<sequence>MTKGDNSIMDVSLNAERLSEQYFSWYKNNTDFKQVNKNIIQINLPFTDNFADELTIYAVSLPDGRIKVTDDGWTVNNLESVGVSISHSPTRKKLFETQLRAYGVTSTASELSITADVAHFSEAKHRLLQGMLFVNDMFMLKKQYTTNYFIDDVNSFFEENNIRTIKNVSYMGSSGLSHKFEFSIPGIRNIPTRLIKTMTNANNSMFAMAILANVEQTEKIMQQRTRFYVFLNDLNREKQQHSVSQDVVNLFEQNRIKVVRFSERESYTAELAE</sequence>
<dbReference type="InterPro" id="IPR014960">
    <property type="entry name" value="DUF1828"/>
</dbReference>
<evidence type="ECO:0000313" key="4">
    <source>
        <dbReference type="Proteomes" id="UP000051749"/>
    </source>
</evidence>
<accession>A0A0R2K882</accession>
<dbReference type="STRING" id="319653.SAMN04487973_101157"/>